<dbReference type="EMBL" id="SIRE01000004">
    <property type="protein sequence ID" value="TBL80613.1"/>
    <property type="molecule type" value="Genomic_DNA"/>
</dbReference>
<evidence type="ECO:0000313" key="1">
    <source>
        <dbReference type="EMBL" id="TBL80613.1"/>
    </source>
</evidence>
<dbReference type="RefSeq" id="WP_131012214.1">
    <property type="nucleotide sequence ID" value="NZ_SIRE01000004.1"/>
</dbReference>
<dbReference type="OrthoDB" id="2882638at2"/>
<keyword evidence="2" id="KW-1185">Reference proteome</keyword>
<dbReference type="AlphaFoldDB" id="A0A4Q9DXM9"/>
<protein>
    <submittedName>
        <fullName evidence="1">Uncharacterized protein</fullName>
    </submittedName>
</protein>
<comment type="caution">
    <text evidence="1">The sequence shown here is derived from an EMBL/GenBank/DDBJ whole genome shotgun (WGS) entry which is preliminary data.</text>
</comment>
<organism evidence="1 2">
    <name type="scientific">Paenibacillus thalictri</name>
    <dbReference type="NCBI Taxonomy" id="2527873"/>
    <lineage>
        <taxon>Bacteria</taxon>
        <taxon>Bacillati</taxon>
        <taxon>Bacillota</taxon>
        <taxon>Bacilli</taxon>
        <taxon>Bacillales</taxon>
        <taxon>Paenibacillaceae</taxon>
        <taxon>Paenibacillus</taxon>
    </lineage>
</organism>
<dbReference type="Proteomes" id="UP000293142">
    <property type="component" value="Unassembled WGS sequence"/>
</dbReference>
<name>A0A4Q9DXM9_9BACL</name>
<reference evidence="1 2" key="1">
    <citation type="submission" date="2019-02" db="EMBL/GenBank/DDBJ databases">
        <title>Paenibacillus sp. nov., isolated from surface-sterilized tissue of Thalictrum simplex L.</title>
        <authorList>
            <person name="Tuo L."/>
        </authorList>
    </citation>
    <scope>NUCLEOTIDE SEQUENCE [LARGE SCALE GENOMIC DNA]</scope>
    <source>
        <strain evidence="1 2">N2SHLJ1</strain>
    </source>
</reference>
<proteinExistence type="predicted"/>
<evidence type="ECO:0000313" key="2">
    <source>
        <dbReference type="Proteomes" id="UP000293142"/>
    </source>
</evidence>
<gene>
    <name evidence="1" type="ORF">EYB31_05125</name>
</gene>
<sequence>MNIAELLEYWKDTKTMVELHFIEAGRKRKAHGRIFSFDFQEQYILFYNDDTKNIENISLTQIEDAIAAEPPKSEPVAPVEPVIKEEAASVQQTKGTKKNLTVKEEIVEIVDSMSTGDLYALLPLFKHLARNQQKRLPGE</sequence>
<accession>A0A4Q9DXM9</accession>